<organism evidence="2 3">
    <name type="scientific">Nephila pilipes</name>
    <name type="common">Giant wood spider</name>
    <name type="synonym">Nephila maculata</name>
    <dbReference type="NCBI Taxonomy" id="299642"/>
    <lineage>
        <taxon>Eukaryota</taxon>
        <taxon>Metazoa</taxon>
        <taxon>Ecdysozoa</taxon>
        <taxon>Arthropoda</taxon>
        <taxon>Chelicerata</taxon>
        <taxon>Arachnida</taxon>
        <taxon>Araneae</taxon>
        <taxon>Araneomorphae</taxon>
        <taxon>Entelegynae</taxon>
        <taxon>Araneoidea</taxon>
        <taxon>Nephilidae</taxon>
        <taxon>Nephila</taxon>
    </lineage>
</organism>
<evidence type="ECO:0000313" key="2">
    <source>
        <dbReference type="EMBL" id="GFT65676.1"/>
    </source>
</evidence>
<feature type="compositionally biased region" description="Polar residues" evidence="1">
    <location>
        <begin position="57"/>
        <end position="76"/>
    </location>
</feature>
<accession>A0A8X6PE10</accession>
<keyword evidence="3" id="KW-1185">Reference proteome</keyword>
<comment type="caution">
    <text evidence="2">The sequence shown here is derived from an EMBL/GenBank/DDBJ whole genome shotgun (WGS) entry which is preliminary data.</text>
</comment>
<dbReference type="Proteomes" id="UP000887013">
    <property type="component" value="Unassembled WGS sequence"/>
</dbReference>
<sequence length="82" mass="9625">MEKWSLYIVERDISYQSALQWRRLEWGQPIEPFTTFQSKFFISIFLQASSAIKTPYPYTTPQDHSPTSPCTDSKYSSLLLCH</sequence>
<proteinExistence type="predicted"/>
<gene>
    <name evidence="2" type="ORF">NPIL_85501</name>
</gene>
<protein>
    <submittedName>
        <fullName evidence="2">Uncharacterized protein</fullName>
    </submittedName>
</protein>
<feature type="region of interest" description="Disordered" evidence="1">
    <location>
        <begin position="57"/>
        <end position="82"/>
    </location>
</feature>
<evidence type="ECO:0000313" key="3">
    <source>
        <dbReference type="Proteomes" id="UP000887013"/>
    </source>
</evidence>
<reference evidence="2" key="1">
    <citation type="submission" date="2020-08" db="EMBL/GenBank/DDBJ databases">
        <title>Multicomponent nature underlies the extraordinary mechanical properties of spider dragline silk.</title>
        <authorList>
            <person name="Kono N."/>
            <person name="Nakamura H."/>
            <person name="Mori M."/>
            <person name="Yoshida Y."/>
            <person name="Ohtoshi R."/>
            <person name="Malay A.D."/>
            <person name="Moran D.A.P."/>
            <person name="Tomita M."/>
            <person name="Numata K."/>
            <person name="Arakawa K."/>
        </authorList>
    </citation>
    <scope>NUCLEOTIDE SEQUENCE</scope>
</reference>
<dbReference type="AlphaFoldDB" id="A0A8X6PE10"/>
<name>A0A8X6PE10_NEPPI</name>
<evidence type="ECO:0000256" key="1">
    <source>
        <dbReference type="SAM" id="MobiDB-lite"/>
    </source>
</evidence>
<dbReference type="EMBL" id="BMAW01019905">
    <property type="protein sequence ID" value="GFT65676.1"/>
    <property type="molecule type" value="Genomic_DNA"/>
</dbReference>